<evidence type="ECO:0000313" key="2">
    <source>
        <dbReference type="EMBL" id="MBZ9610427.1"/>
    </source>
</evidence>
<dbReference type="RefSeq" id="WP_205310039.1">
    <property type="nucleotide sequence ID" value="NZ_JAERPS020000001.1"/>
</dbReference>
<keyword evidence="3" id="KW-1185">Reference proteome</keyword>
<organism evidence="2 3">
    <name type="scientific">Rheinheimera maricola</name>
    <dbReference type="NCBI Taxonomy" id="2793282"/>
    <lineage>
        <taxon>Bacteria</taxon>
        <taxon>Pseudomonadati</taxon>
        <taxon>Pseudomonadota</taxon>
        <taxon>Gammaproteobacteria</taxon>
        <taxon>Chromatiales</taxon>
        <taxon>Chromatiaceae</taxon>
        <taxon>Rheinheimera</taxon>
    </lineage>
</organism>
<feature type="signal peptide" evidence="1">
    <location>
        <begin position="1"/>
        <end position="22"/>
    </location>
</feature>
<protein>
    <recommendedName>
        <fullName evidence="4">Outer membrane lipoprotein-sorting protein</fullName>
    </recommendedName>
</protein>
<proteinExistence type="predicted"/>
<evidence type="ECO:0000256" key="1">
    <source>
        <dbReference type="SAM" id="SignalP"/>
    </source>
</evidence>
<dbReference type="Proteomes" id="UP000663814">
    <property type="component" value="Unassembled WGS sequence"/>
</dbReference>
<name>A0ABS7X748_9GAMM</name>
<feature type="chain" id="PRO_5046662873" description="Outer membrane lipoprotein-sorting protein" evidence="1">
    <location>
        <begin position="23"/>
        <end position="257"/>
    </location>
</feature>
<sequence length="257" mass="28833">MAKKYSRLLLCIAFGFATPLPAADTSSLEQPALNMQPTAAADLQSTIAGAISQFEQRSRRDWAYRISRYENEEGVISSSVELFEPTKAPAEQWQLLSINGQQPDKKQLRKFAVAKQQQSKAAGQQNFSVKLSELIQLNSLQLTFEDPQYLQASFGVYLSQLGGDVSKKLQGTLRFDKTQRYIDTIEISNSANFSPLFSADITEFSLTLRFTKIDSAVLPQQQQLRMKGTFAFFTKIDESSNDTFSDYRYVGDGRATD</sequence>
<reference evidence="2 3" key="1">
    <citation type="submission" date="2021-08" db="EMBL/GenBank/DDBJ databases">
        <title>Rheinheimera aquimaris sp. nov., isolated from seawater of the East Sea in Korea.</title>
        <authorList>
            <person name="Kim K.H."/>
            <person name="Wenting R."/>
            <person name="Kim K.R."/>
            <person name="Jeon C.O."/>
        </authorList>
    </citation>
    <scope>NUCLEOTIDE SEQUENCE [LARGE SCALE GENOMIC DNA]</scope>
    <source>
        <strain evidence="2 3">MA-13</strain>
    </source>
</reference>
<dbReference type="EMBL" id="JAERPS020000001">
    <property type="protein sequence ID" value="MBZ9610427.1"/>
    <property type="molecule type" value="Genomic_DNA"/>
</dbReference>
<gene>
    <name evidence="2" type="ORF">I4W93_002335</name>
</gene>
<keyword evidence="1" id="KW-0732">Signal</keyword>
<comment type="caution">
    <text evidence="2">The sequence shown here is derived from an EMBL/GenBank/DDBJ whole genome shotgun (WGS) entry which is preliminary data.</text>
</comment>
<evidence type="ECO:0008006" key="4">
    <source>
        <dbReference type="Google" id="ProtNLM"/>
    </source>
</evidence>
<accession>A0ABS7X748</accession>
<evidence type="ECO:0000313" key="3">
    <source>
        <dbReference type="Proteomes" id="UP000663814"/>
    </source>
</evidence>